<dbReference type="EMBL" id="CP124689">
    <property type="protein sequence ID" value="WGX77563.1"/>
    <property type="molecule type" value="Genomic_DNA"/>
</dbReference>
<proteinExistence type="predicted"/>
<organism evidence="1 2">
    <name type="scientific">Paraclostridium bifermentans</name>
    <name type="common">Clostridium bifermentans</name>
    <dbReference type="NCBI Taxonomy" id="1490"/>
    <lineage>
        <taxon>Bacteria</taxon>
        <taxon>Bacillati</taxon>
        <taxon>Bacillota</taxon>
        <taxon>Clostridia</taxon>
        <taxon>Peptostreptococcales</taxon>
        <taxon>Peptostreptococcaceae</taxon>
        <taxon>Paraclostridium</taxon>
    </lineage>
</organism>
<protein>
    <submittedName>
        <fullName evidence="1">Uncharacterized protein</fullName>
    </submittedName>
</protein>
<keyword evidence="2" id="KW-1185">Reference proteome</keyword>
<dbReference type="RefSeq" id="WP_158088082.1">
    <property type="nucleotide sequence ID" value="NZ_MWJI01000015.1"/>
</dbReference>
<geneLocation type="plasmid" evidence="1 2">
    <name>unnamed4</name>
</geneLocation>
<evidence type="ECO:0000313" key="2">
    <source>
        <dbReference type="Proteomes" id="UP001239169"/>
    </source>
</evidence>
<gene>
    <name evidence="1" type="ORF">QJS64_20340</name>
</gene>
<reference evidence="1 2" key="1">
    <citation type="submission" date="2023-04" db="EMBL/GenBank/DDBJ databases">
        <title>Bacteria Genome Submission.</title>
        <authorList>
            <person name="Isaac P."/>
        </authorList>
    </citation>
    <scope>NUCLEOTIDE SEQUENCE [LARGE SCALE GENOMIC DNA]</scope>
    <source>
        <strain evidence="1 2">SampleS7P1</strain>
        <plasmid evidence="1 2">unnamed4</plasmid>
    </source>
</reference>
<accession>A0ABY8R8F4</accession>
<dbReference type="Proteomes" id="UP001239169">
    <property type="component" value="Plasmid unnamed4"/>
</dbReference>
<keyword evidence="1" id="KW-0614">Plasmid</keyword>
<evidence type="ECO:0000313" key="1">
    <source>
        <dbReference type="EMBL" id="WGX77563.1"/>
    </source>
</evidence>
<name>A0ABY8R8F4_PARBF</name>
<sequence>MDNILEKEDFKEFIKIALELKNRNKEVFEGYKNRMLGAVEVQRLSES</sequence>